<dbReference type="RefSeq" id="WP_132322110.1">
    <property type="nucleotide sequence ID" value="NZ_FWZT01000017.1"/>
</dbReference>
<protein>
    <submittedName>
        <fullName evidence="1">Uncharacterized protein</fullName>
    </submittedName>
</protein>
<dbReference type="OrthoDB" id="5294176at2"/>
<name>A0A1Y6CHF0_9BACT</name>
<evidence type="ECO:0000313" key="2">
    <source>
        <dbReference type="Proteomes" id="UP000192907"/>
    </source>
</evidence>
<evidence type="ECO:0000313" key="1">
    <source>
        <dbReference type="EMBL" id="SMF54919.1"/>
    </source>
</evidence>
<reference evidence="2" key="1">
    <citation type="submission" date="2017-04" db="EMBL/GenBank/DDBJ databases">
        <authorList>
            <person name="Varghese N."/>
            <person name="Submissions S."/>
        </authorList>
    </citation>
    <scope>NUCLEOTIDE SEQUENCE [LARGE SCALE GENOMIC DNA]</scope>
    <source>
        <strain evidence="2">RKEM611</strain>
    </source>
</reference>
<dbReference type="AlphaFoldDB" id="A0A1Y6CHF0"/>
<keyword evidence="2" id="KW-1185">Reference proteome</keyword>
<organism evidence="1 2">
    <name type="scientific">Pseudobacteriovorax antillogorgiicola</name>
    <dbReference type="NCBI Taxonomy" id="1513793"/>
    <lineage>
        <taxon>Bacteria</taxon>
        <taxon>Pseudomonadati</taxon>
        <taxon>Bdellovibrionota</taxon>
        <taxon>Oligoflexia</taxon>
        <taxon>Oligoflexales</taxon>
        <taxon>Pseudobacteriovoracaceae</taxon>
        <taxon>Pseudobacteriovorax</taxon>
    </lineage>
</organism>
<sequence length="135" mass="15873">MHLVWKRPDGFHEALPSDYEVVDLGNNFKLWLHKKDKDQYPFRIAGGWEEKEGTVRLNNLVNLLASNRDAWLAHLKHTYDHTMKSDKGKYIDDLLSWLNELKDCPKGDTWETEIMTQAVTQTWQRVSEVKDDFIG</sequence>
<proteinExistence type="predicted"/>
<accession>A0A1Y6CHF0</accession>
<gene>
    <name evidence="1" type="ORF">SAMN06296036_11758</name>
</gene>
<dbReference type="STRING" id="1513793.SAMN06296036_11758"/>
<dbReference type="Proteomes" id="UP000192907">
    <property type="component" value="Unassembled WGS sequence"/>
</dbReference>
<dbReference type="EMBL" id="FWZT01000017">
    <property type="protein sequence ID" value="SMF54919.1"/>
    <property type="molecule type" value="Genomic_DNA"/>
</dbReference>